<reference evidence="2" key="1">
    <citation type="submission" date="2025-08" db="UniProtKB">
        <authorList>
            <consortium name="RefSeq"/>
        </authorList>
    </citation>
    <scope>IDENTIFICATION</scope>
</reference>
<accession>A0AC55DR61</accession>
<sequence length="1235" mass="139543">MRFTVKILWLMLWTFCVAEDCKEPPPTKDLEILTGSWLDQTYPKGKQAIYKCRPGFRTLGTIVMECRNGKWVSLYPSRICQRKPCGHPGDTPFGSFELTVGKEFVYGAKVVYTCSEGYQLLGSIDYRECEPDGWSNNIPLCEVVKCEPVTEPENGRVISGALEPDQEYSYGQVVQFECDARFRLDGPKEIHCSADGTWSGTVPRCVEISCKIQEITNGYSISPDKKYKENERFQYKCNKGFEYSERGDAVCTKFGWSPTPACKEVICNPPNIANGFFEPQRITHRSDDEIRYSCKGGFYPTTRGNTALCTSRGWEPVPRCSWQPCAFPKINHGHLHHAERYRPYFPVATGKYYYYSCDSGFVTPSQSSWEYITCTREGWTPEVPCLRKCHLYEVENGYVYHAQRYYLQGQSVNIRCNRGYSLPNGHTSITCTEQDWSPSPRCVRVKTCSKTDINIENGFLSESDFTYPVNKRTQYTCKSGYVTADGKASGFITCLESGWSIQPTCIKSCDVPVFENARAKRNGTWFKLNDRLDYECHDGYEITGGSTTGSVVCGEDGWSHPPNCYERECSVPKIPQDLIASPNKAKYKVGDVLKFTCRQKLRIIGPDSIQCYHFGWSPQPPTCKGEVESCGPPPPLPNGAAKQREKEEYEHGEVVEYDCTPRFLMKGAQKIQCVDGDWTTLPTCVEEQRTCENIPTLEHGYDLPSDPPYHHGYSVKFKCSESFSMVGDASVTCDRGKWTQLPQCIETEQLKKCRNPGQRKFEFTSSDQTAFNHNETLSYRCKGKSNKKSICINGVWDPKITCAEEKTQVCPPPPLIPNAQTMTTTVNYQNGETVSILCEENYLIVGADEIVCTDGKWQSIPRCVEKTPCNPPSHIEHGTINSPRSSEERKEPSESRYSHGTTLRYTCEEGFKLSEEKGITCHMGKWSSPPQCVGLPCEPPPGRPQSSLSPELDSYQHGEEVTYICSDGFGIDGPESIKCFGGKWPTPPDCKITDCFQVPTFPHAVLKSTVKESYKSGEQVEYECEKSFQLDGSNIVKCIKSKWIGTPTCKDVSCENPPKVENGKMISKPMMKYPPEEKVRYECDKPYKLYGEVEVMCMNGTWTEPPQCKDSTGKCGPPPAIENGDTTSFPQKEYAPGSSVQYQCQAVYVLQGEQQITCVNGQWSQPPKCLDACIISESELERHKIQLRWTHTKKIYSESHDTVEFKCKWGYRELTPRASFRATCHEGKIMYPRCG</sequence>
<protein>
    <submittedName>
        <fullName evidence="2">Complement factor H isoform X1</fullName>
    </submittedName>
</protein>
<evidence type="ECO:0000313" key="1">
    <source>
        <dbReference type="Proteomes" id="UP000694863"/>
    </source>
</evidence>
<dbReference type="RefSeq" id="XP_045154227.1">
    <property type="nucleotide sequence ID" value="XM_045298292.1"/>
</dbReference>
<organism evidence="1 2">
    <name type="scientific">Echinops telfairi</name>
    <name type="common">Lesser hedgehog tenrec</name>
    <dbReference type="NCBI Taxonomy" id="9371"/>
    <lineage>
        <taxon>Eukaryota</taxon>
        <taxon>Metazoa</taxon>
        <taxon>Chordata</taxon>
        <taxon>Craniata</taxon>
        <taxon>Vertebrata</taxon>
        <taxon>Euteleostomi</taxon>
        <taxon>Mammalia</taxon>
        <taxon>Eutheria</taxon>
        <taxon>Afrotheria</taxon>
        <taxon>Tenrecidae</taxon>
        <taxon>Tenrecinae</taxon>
        <taxon>Echinops</taxon>
    </lineage>
</organism>
<proteinExistence type="predicted"/>
<gene>
    <name evidence="2" type="primary">CFH</name>
</gene>
<name>A0AC55DR61_ECHTE</name>
<evidence type="ECO:0000313" key="2">
    <source>
        <dbReference type="RefSeq" id="XP_045154227.1"/>
    </source>
</evidence>
<dbReference type="Proteomes" id="UP000694863">
    <property type="component" value="Unplaced"/>
</dbReference>
<keyword evidence="1" id="KW-1185">Reference proteome</keyword>